<proteinExistence type="predicted"/>
<comment type="caution">
    <text evidence="3">The sequence shown here is derived from an EMBL/GenBank/DDBJ whole genome shotgun (WGS) entry which is preliminary data.</text>
</comment>
<evidence type="ECO:0000313" key="3">
    <source>
        <dbReference type="EMBL" id="KAF5789730.1"/>
    </source>
</evidence>
<reference evidence="3" key="1">
    <citation type="journal article" date="2017" name="Nature">
        <title>The sunflower genome provides insights into oil metabolism, flowering and Asterid evolution.</title>
        <authorList>
            <person name="Badouin H."/>
            <person name="Gouzy J."/>
            <person name="Grassa C.J."/>
            <person name="Murat F."/>
            <person name="Staton S.E."/>
            <person name="Cottret L."/>
            <person name="Lelandais-Briere C."/>
            <person name="Owens G.L."/>
            <person name="Carrere S."/>
            <person name="Mayjonade B."/>
            <person name="Legrand L."/>
            <person name="Gill N."/>
            <person name="Kane N.C."/>
            <person name="Bowers J.E."/>
            <person name="Hubner S."/>
            <person name="Bellec A."/>
            <person name="Berard A."/>
            <person name="Berges H."/>
            <person name="Blanchet N."/>
            <person name="Boniface M.C."/>
            <person name="Brunel D."/>
            <person name="Catrice O."/>
            <person name="Chaidir N."/>
            <person name="Claudel C."/>
            <person name="Donnadieu C."/>
            <person name="Faraut T."/>
            <person name="Fievet G."/>
            <person name="Helmstetter N."/>
            <person name="King M."/>
            <person name="Knapp S.J."/>
            <person name="Lai Z."/>
            <person name="Le Paslier M.C."/>
            <person name="Lippi Y."/>
            <person name="Lorenzon L."/>
            <person name="Mandel J.R."/>
            <person name="Marage G."/>
            <person name="Marchand G."/>
            <person name="Marquand E."/>
            <person name="Bret-Mestries E."/>
            <person name="Morien E."/>
            <person name="Nambeesan S."/>
            <person name="Nguyen T."/>
            <person name="Pegot-Espagnet P."/>
            <person name="Pouilly N."/>
            <person name="Raftis F."/>
            <person name="Sallet E."/>
            <person name="Schiex T."/>
            <person name="Thomas J."/>
            <person name="Vandecasteele C."/>
            <person name="Vares D."/>
            <person name="Vear F."/>
            <person name="Vautrin S."/>
            <person name="Crespi M."/>
            <person name="Mangin B."/>
            <person name="Burke J.M."/>
            <person name="Salse J."/>
            <person name="Munos S."/>
            <person name="Vincourt P."/>
            <person name="Rieseberg L.H."/>
            <person name="Langlade N.B."/>
        </authorList>
    </citation>
    <scope>NUCLEOTIDE SEQUENCE</scope>
    <source>
        <tissue evidence="3">Leaves</tissue>
    </source>
</reference>
<dbReference type="Proteomes" id="UP000215914">
    <property type="component" value="Unassembled WGS sequence"/>
</dbReference>
<keyword evidence="2" id="KW-0812">Transmembrane</keyword>
<keyword evidence="4" id="KW-1185">Reference proteome</keyword>
<evidence type="ECO:0000256" key="1">
    <source>
        <dbReference type="SAM" id="MobiDB-lite"/>
    </source>
</evidence>
<dbReference type="PANTHER" id="PTHR33982">
    <property type="entry name" value="OUTER ENVELOPE MEMBRANE PROTEIN 7-RELATED"/>
    <property type="match status" value="1"/>
</dbReference>
<evidence type="ECO:0000313" key="4">
    <source>
        <dbReference type="Proteomes" id="UP000215914"/>
    </source>
</evidence>
<dbReference type="PANTHER" id="PTHR33982:SF4">
    <property type="entry name" value="TRANSMEMBRANE PROTEIN"/>
    <property type="match status" value="1"/>
</dbReference>
<dbReference type="Gramene" id="mRNA:HanXRQr2_Chr09g0374731">
    <property type="protein sequence ID" value="CDS:HanXRQr2_Chr09g0374731.1"/>
    <property type="gene ID" value="HanXRQr2_Chr09g0374731"/>
</dbReference>
<keyword evidence="2" id="KW-1133">Transmembrane helix</keyword>
<evidence type="ECO:0000256" key="2">
    <source>
        <dbReference type="SAM" id="Phobius"/>
    </source>
</evidence>
<reference evidence="3" key="2">
    <citation type="submission" date="2020-06" db="EMBL/GenBank/DDBJ databases">
        <title>Helianthus annuus Genome sequencing and assembly Release 2.</title>
        <authorList>
            <person name="Gouzy J."/>
            <person name="Langlade N."/>
            <person name="Munos S."/>
        </authorList>
    </citation>
    <scope>NUCLEOTIDE SEQUENCE</scope>
    <source>
        <tissue evidence="3">Leaves</tissue>
    </source>
</reference>
<dbReference type="InterPro" id="IPR038944">
    <property type="entry name" value="OEP7-like"/>
</dbReference>
<protein>
    <submittedName>
        <fullName evidence="3">Outer envelope membrane protein</fullName>
    </submittedName>
</protein>
<organism evidence="3 4">
    <name type="scientific">Helianthus annuus</name>
    <name type="common">Common sunflower</name>
    <dbReference type="NCBI Taxonomy" id="4232"/>
    <lineage>
        <taxon>Eukaryota</taxon>
        <taxon>Viridiplantae</taxon>
        <taxon>Streptophyta</taxon>
        <taxon>Embryophyta</taxon>
        <taxon>Tracheophyta</taxon>
        <taxon>Spermatophyta</taxon>
        <taxon>Magnoliopsida</taxon>
        <taxon>eudicotyledons</taxon>
        <taxon>Gunneridae</taxon>
        <taxon>Pentapetalae</taxon>
        <taxon>asterids</taxon>
        <taxon>campanulids</taxon>
        <taxon>Asterales</taxon>
        <taxon>Asteraceae</taxon>
        <taxon>Asteroideae</taxon>
        <taxon>Heliantheae alliance</taxon>
        <taxon>Heliantheae</taxon>
        <taxon>Helianthus</taxon>
    </lineage>
</organism>
<feature type="compositionally biased region" description="Polar residues" evidence="1">
    <location>
        <begin position="42"/>
        <end position="55"/>
    </location>
</feature>
<feature type="region of interest" description="Disordered" evidence="1">
    <location>
        <begin position="42"/>
        <end position="80"/>
    </location>
</feature>
<gene>
    <name evidence="3" type="ORF">HanXRQr2_Chr09g0374731</name>
</gene>
<accession>A0A9K3I4F4</accession>
<dbReference type="EMBL" id="MNCJ02000324">
    <property type="protein sequence ID" value="KAF5789730.1"/>
    <property type="molecule type" value="Genomic_DNA"/>
</dbReference>
<name>A0A9K3I4F4_HELAN</name>
<sequence>MKEAAKNGLRSGLVVIGALAFGYLTLQLGFKPYLEKAQQYNSATGTTDSNGNDLNRQMDQHDQYDQVTVNDVVLDDGSGS</sequence>
<feature type="transmembrane region" description="Helical" evidence="2">
    <location>
        <begin position="12"/>
        <end position="30"/>
    </location>
</feature>
<dbReference type="AlphaFoldDB" id="A0A9K3I4F4"/>
<keyword evidence="2" id="KW-0472">Membrane</keyword>